<keyword evidence="1" id="KW-0812">Transmembrane</keyword>
<proteinExistence type="predicted"/>
<evidence type="ECO:0000256" key="1">
    <source>
        <dbReference type="SAM" id="Phobius"/>
    </source>
</evidence>
<sequence length="100" mass="10832">MRDAPLLQVGYPQPLQEVPMCFTLAWLEQLIVWLIVIGAVVAIIKLLIPFLDSLTGMPIIGRALMIVLWAIIAIAVVVVIFGLLSCLLGGTGTLGFPHVR</sequence>
<protein>
    <submittedName>
        <fullName evidence="2">Uncharacterized protein</fullName>
    </submittedName>
</protein>
<feature type="transmembrane region" description="Helical" evidence="1">
    <location>
        <begin position="30"/>
        <end position="51"/>
    </location>
</feature>
<keyword evidence="3" id="KW-1185">Reference proteome</keyword>
<dbReference type="EMBL" id="RDRA01000014">
    <property type="protein sequence ID" value="RXG91569.1"/>
    <property type="molecule type" value="Genomic_DNA"/>
</dbReference>
<accession>A0ABY0DHM0</accession>
<evidence type="ECO:0000313" key="3">
    <source>
        <dbReference type="Proteomes" id="UP000289946"/>
    </source>
</evidence>
<reference evidence="2 3" key="1">
    <citation type="submission" date="2018-10" db="EMBL/GenBank/DDBJ databases">
        <title>Bradyrhizobium sp. nov., isolated from effective nodules of peanut in China.</title>
        <authorList>
            <person name="Li Y."/>
        </authorList>
    </citation>
    <scope>NUCLEOTIDE SEQUENCE [LARGE SCALE GENOMIC DNA]</scope>
    <source>
        <strain evidence="2 3">CCBAU 51781</strain>
    </source>
</reference>
<gene>
    <name evidence="2" type="ORF">EAS62_24120</name>
</gene>
<name>A0ABY0DHM0_9BRAD</name>
<comment type="caution">
    <text evidence="2">The sequence shown here is derived from an EMBL/GenBank/DDBJ whole genome shotgun (WGS) entry which is preliminary data.</text>
</comment>
<dbReference type="Proteomes" id="UP000289946">
    <property type="component" value="Unassembled WGS sequence"/>
</dbReference>
<feature type="transmembrane region" description="Helical" evidence="1">
    <location>
        <begin position="63"/>
        <end position="90"/>
    </location>
</feature>
<evidence type="ECO:0000313" key="2">
    <source>
        <dbReference type="EMBL" id="RXG91569.1"/>
    </source>
</evidence>
<organism evidence="2 3">
    <name type="scientific">Bradyrhizobium zhanjiangense</name>
    <dbReference type="NCBI Taxonomy" id="1325107"/>
    <lineage>
        <taxon>Bacteria</taxon>
        <taxon>Pseudomonadati</taxon>
        <taxon>Pseudomonadota</taxon>
        <taxon>Alphaproteobacteria</taxon>
        <taxon>Hyphomicrobiales</taxon>
        <taxon>Nitrobacteraceae</taxon>
        <taxon>Bradyrhizobium</taxon>
    </lineage>
</organism>
<keyword evidence="1" id="KW-0472">Membrane</keyword>
<keyword evidence="1" id="KW-1133">Transmembrane helix</keyword>